<keyword evidence="2" id="KW-1185">Reference proteome</keyword>
<organism evidence="1 2">
    <name type="scientific">Suillus luteus UH-Slu-Lm8-n1</name>
    <dbReference type="NCBI Taxonomy" id="930992"/>
    <lineage>
        <taxon>Eukaryota</taxon>
        <taxon>Fungi</taxon>
        <taxon>Dikarya</taxon>
        <taxon>Basidiomycota</taxon>
        <taxon>Agaricomycotina</taxon>
        <taxon>Agaricomycetes</taxon>
        <taxon>Agaricomycetidae</taxon>
        <taxon>Boletales</taxon>
        <taxon>Suillineae</taxon>
        <taxon>Suillaceae</taxon>
        <taxon>Suillus</taxon>
    </lineage>
</organism>
<dbReference type="Proteomes" id="UP000054485">
    <property type="component" value="Unassembled WGS sequence"/>
</dbReference>
<dbReference type="EMBL" id="KN835355">
    <property type="protein sequence ID" value="KIK39184.1"/>
    <property type="molecule type" value="Genomic_DNA"/>
</dbReference>
<dbReference type="HOGENOM" id="CLU_3015762_0_0_1"/>
<protein>
    <submittedName>
        <fullName evidence="1">Unplaced genomic scaffold CY34scaffold_224, whole genome shotgun sequence</fullName>
    </submittedName>
</protein>
<accession>A0A0D0AM49</accession>
<reference evidence="2" key="2">
    <citation type="submission" date="2015-01" db="EMBL/GenBank/DDBJ databases">
        <title>Evolutionary Origins and Diversification of the Mycorrhizal Mutualists.</title>
        <authorList>
            <consortium name="DOE Joint Genome Institute"/>
            <consortium name="Mycorrhizal Genomics Consortium"/>
            <person name="Kohler A."/>
            <person name="Kuo A."/>
            <person name="Nagy L.G."/>
            <person name="Floudas D."/>
            <person name="Copeland A."/>
            <person name="Barry K.W."/>
            <person name="Cichocki N."/>
            <person name="Veneault-Fourrey C."/>
            <person name="LaButti K."/>
            <person name="Lindquist E.A."/>
            <person name="Lipzen A."/>
            <person name="Lundell T."/>
            <person name="Morin E."/>
            <person name="Murat C."/>
            <person name="Riley R."/>
            <person name="Ohm R."/>
            <person name="Sun H."/>
            <person name="Tunlid A."/>
            <person name="Henrissat B."/>
            <person name="Grigoriev I.V."/>
            <person name="Hibbett D.S."/>
            <person name="Martin F."/>
        </authorList>
    </citation>
    <scope>NUCLEOTIDE SEQUENCE [LARGE SCALE GENOMIC DNA]</scope>
    <source>
        <strain evidence="2">UH-Slu-Lm8-n1</strain>
    </source>
</reference>
<dbReference type="AlphaFoldDB" id="A0A0D0AM49"/>
<evidence type="ECO:0000313" key="2">
    <source>
        <dbReference type="Proteomes" id="UP000054485"/>
    </source>
</evidence>
<gene>
    <name evidence="1" type="ORF">CY34DRAFT_808568</name>
</gene>
<proteinExistence type="predicted"/>
<sequence length="56" mass="6311">MHCENKTNDLPAPSQLTSGKSQFYFTRILVQLTGQIKLPGRTGMIMKSIGPIRHRL</sequence>
<name>A0A0D0AM49_9AGAM</name>
<evidence type="ECO:0000313" key="1">
    <source>
        <dbReference type="EMBL" id="KIK39184.1"/>
    </source>
</evidence>
<dbReference type="InParanoid" id="A0A0D0AM49"/>
<reference evidence="1 2" key="1">
    <citation type="submission" date="2014-04" db="EMBL/GenBank/DDBJ databases">
        <authorList>
            <consortium name="DOE Joint Genome Institute"/>
            <person name="Kuo A."/>
            <person name="Ruytinx J."/>
            <person name="Rineau F."/>
            <person name="Colpaert J."/>
            <person name="Kohler A."/>
            <person name="Nagy L.G."/>
            <person name="Floudas D."/>
            <person name="Copeland A."/>
            <person name="Barry K.W."/>
            <person name="Cichocki N."/>
            <person name="Veneault-Fourrey C."/>
            <person name="LaButti K."/>
            <person name="Lindquist E.A."/>
            <person name="Lipzen A."/>
            <person name="Lundell T."/>
            <person name="Morin E."/>
            <person name="Murat C."/>
            <person name="Sun H."/>
            <person name="Tunlid A."/>
            <person name="Henrissat B."/>
            <person name="Grigoriev I.V."/>
            <person name="Hibbett D.S."/>
            <person name="Martin F."/>
            <person name="Nordberg H.P."/>
            <person name="Cantor M.N."/>
            <person name="Hua S.X."/>
        </authorList>
    </citation>
    <scope>NUCLEOTIDE SEQUENCE [LARGE SCALE GENOMIC DNA]</scope>
    <source>
        <strain evidence="1 2">UH-Slu-Lm8-n1</strain>
    </source>
</reference>